<dbReference type="FunFam" id="3.40.50.720:FF:000084">
    <property type="entry name" value="Short-chain dehydrogenase reductase"/>
    <property type="match status" value="1"/>
</dbReference>
<name>A0A7Y0L5C1_9FIRM</name>
<dbReference type="GO" id="GO:0008206">
    <property type="term" value="P:bile acid metabolic process"/>
    <property type="evidence" value="ECO:0007669"/>
    <property type="project" value="UniProtKB-ARBA"/>
</dbReference>
<dbReference type="SMART" id="SM00822">
    <property type="entry name" value="PKS_KR"/>
    <property type="match status" value="1"/>
</dbReference>
<dbReference type="PANTHER" id="PTHR43618:SF8">
    <property type="entry name" value="7ALPHA-HYDROXYSTEROID DEHYDROGENASE"/>
    <property type="match status" value="1"/>
</dbReference>
<keyword evidence="2" id="KW-0521">NADP</keyword>
<evidence type="ECO:0000256" key="2">
    <source>
        <dbReference type="ARBA" id="ARBA00022857"/>
    </source>
</evidence>
<dbReference type="RefSeq" id="WP_169100876.1">
    <property type="nucleotide sequence ID" value="NZ_JABBVZ010000054.1"/>
</dbReference>
<dbReference type="SUPFAM" id="SSF51735">
    <property type="entry name" value="NAD(P)-binding Rossmann-fold domains"/>
    <property type="match status" value="1"/>
</dbReference>
<dbReference type="InterPro" id="IPR052178">
    <property type="entry name" value="Sec_Metab_Biosynth_SDR"/>
</dbReference>
<sequence length="256" mass="27240">MNVWDLFSVKGEVAVVTGGGRGLGRAMAEALGEAGARLVIASRKLEQVEETAEFFRSQGIEVLAAPLDVSSPNDVEALMNRVRKHFGRIDILINNSGASWGAPSLEMPLEAWRKVMEVNVQGTFLMSQYAARIMKDQGGGRIINMASIAGLAGSDPEVLDAAGYSASKGAIVAMTRDLARKWARWNIRVNAIAPGFFPTKMSAGVIQHHGDRLLQGTPLQRFGTMEDIKGIALLLASRASAYMTGAIVVVDGGASA</sequence>
<dbReference type="InterPro" id="IPR036291">
    <property type="entry name" value="NAD(P)-bd_dom_sf"/>
</dbReference>
<dbReference type="PRINTS" id="PR00080">
    <property type="entry name" value="SDRFAMILY"/>
</dbReference>
<organism evidence="5 6">
    <name type="scientific">Sulfobacillus harzensis</name>
    <dbReference type="NCBI Taxonomy" id="2729629"/>
    <lineage>
        <taxon>Bacteria</taxon>
        <taxon>Bacillati</taxon>
        <taxon>Bacillota</taxon>
        <taxon>Clostridia</taxon>
        <taxon>Eubacteriales</taxon>
        <taxon>Clostridiales Family XVII. Incertae Sedis</taxon>
        <taxon>Sulfobacillus</taxon>
    </lineage>
</organism>
<dbReference type="InterPro" id="IPR002347">
    <property type="entry name" value="SDR_fam"/>
</dbReference>
<comment type="caution">
    <text evidence="5">The sequence shown here is derived from an EMBL/GenBank/DDBJ whole genome shotgun (WGS) entry which is preliminary data.</text>
</comment>
<comment type="similarity">
    <text evidence="1">Belongs to the short-chain dehydrogenases/reductases (SDR) family.</text>
</comment>
<dbReference type="PROSITE" id="PS00061">
    <property type="entry name" value="ADH_SHORT"/>
    <property type="match status" value="1"/>
</dbReference>
<keyword evidence="6" id="KW-1185">Reference proteome</keyword>
<dbReference type="EMBL" id="JABBVZ010000054">
    <property type="protein sequence ID" value="NMP23526.1"/>
    <property type="molecule type" value="Genomic_DNA"/>
</dbReference>
<dbReference type="Proteomes" id="UP000533476">
    <property type="component" value="Unassembled WGS sequence"/>
</dbReference>
<dbReference type="AlphaFoldDB" id="A0A7Y0L5C1"/>
<dbReference type="PANTHER" id="PTHR43618">
    <property type="entry name" value="7-ALPHA-HYDROXYSTEROID DEHYDROGENASE"/>
    <property type="match status" value="1"/>
</dbReference>
<dbReference type="PRINTS" id="PR00081">
    <property type="entry name" value="GDHRDH"/>
</dbReference>
<evidence type="ECO:0000256" key="3">
    <source>
        <dbReference type="ARBA" id="ARBA00023002"/>
    </source>
</evidence>
<feature type="domain" description="Ketoreductase" evidence="4">
    <location>
        <begin position="12"/>
        <end position="195"/>
    </location>
</feature>
<dbReference type="Pfam" id="PF13561">
    <property type="entry name" value="adh_short_C2"/>
    <property type="match status" value="1"/>
</dbReference>
<protein>
    <submittedName>
        <fullName evidence="5">SDR family oxidoreductase</fullName>
    </submittedName>
</protein>
<dbReference type="NCBIfam" id="NF006070">
    <property type="entry name" value="PRK08213.1"/>
    <property type="match status" value="1"/>
</dbReference>
<reference evidence="5 6" key="1">
    <citation type="submission" date="2020-04" db="EMBL/GenBank/DDBJ databases">
        <authorList>
            <person name="Zhang R."/>
            <person name="Schippers A."/>
        </authorList>
    </citation>
    <scope>NUCLEOTIDE SEQUENCE [LARGE SCALE GENOMIC DNA]</scope>
    <source>
        <strain evidence="5 6">DSM 109850</strain>
    </source>
</reference>
<accession>A0A7Y0L5C1</accession>
<proteinExistence type="inferred from homology"/>
<keyword evidence="3" id="KW-0560">Oxidoreductase</keyword>
<dbReference type="Gene3D" id="3.40.50.720">
    <property type="entry name" value="NAD(P)-binding Rossmann-like Domain"/>
    <property type="match status" value="1"/>
</dbReference>
<gene>
    <name evidence="5" type="ORF">HIJ39_14355</name>
</gene>
<evidence type="ECO:0000259" key="4">
    <source>
        <dbReference type="SMART" id="SM00822"/>
    </source>
</evidence>
<evidence type="ECO:0000256" key="1">
    <source>
        <dbReference type="ARBA" id="ARBA00006484"/>
    </source>
</evidence>
<dbReference type="InterPro" id="IPR020904">
    <property type="entry name" value="Sc_DH/Rdtase_CS"/>
</dbReference>
<dbReference type="GO" id="GO:0016491">
    <property type="term" value="F:oxidoreductase activity"/>
    <property type="evidence" value="ECO:0007669"/>
    <property type="project" value="UniProtKB-KW"/>
</dbReference>
<dbReference type="NCBIfam" id="NF005559">
    <property type="entry name" value="PRK07231.1"/>
    <property type="match status" value="1"/>
</dbReference>
<evidence type="ECO:0000313" key="5">
    <source>
        <dbReference type="EMBL" id="NMP23526.1"/>
    </source>
</evidence>
<evidence type="ECO:0000313" key="6">
    <source>
        <dbReference type="Proteomes" id="UP000533476"/>
    </source>
</evidence>
<dbReference type="InterPro" id="IPR057326">
    <property type="entry name" value="KR_dom"/>
</dbReference>